<dbReference type="SUPFAM" id="SSF55874">
    <property type="entry name" value="ATPase domain of HSP90 chaperone/DNA topoisomerase II/histidine kinase"/>
    <property type="match status" value="1"/>
</dbReference>
<keyword evidence="5" id="KW-0547">Nucleotide-binding</keyword>
<dbReference type="InterPro" id="IPR036097">
    <property type="entry name" value="HisK_dim/P_sf"/>
</dbReference>
<dbReference type="InterPro" id="IPR036890">
    <property type="entry name" value="HATPase_C_sf"/>
</dbReference>
<reference evidence="12" key="1">
    <citation type="submission" date="2016-11" db="EMBL/GenBank/DDBJ databases">
        <authorList>
            <person name="Varghese N."/>
            <person name="Submissions S."/>
        </authorList>
    </citation>
    <scope>NUCLEOTIDE SEQUENCE [LARGE SCALE GENOMIC DNA]</scope>
    <source>
        <strain evidence="12">DSM 15449</strain>
    </source>
</reference>
<dbReference type="EC" id="2.7.13.3" evidence="2"/>
<keyword evidence="8" id="KW-0902">Two-component regulatory system</keyword>
<dbReference type="InterPro" id="IPR000014">
    <property type="entry name" value="PAS"/>
</dbReference>
<organism evidence="11 12">
    <name type="scientific">Desulfosporosinus lacus DSM 15449</name>
    <dbReference type="NCBI Taxonomy" id="1121420"/>
    <lineage>
        <taxon>Bacteria</taxon>
        <taxon>Bacillati</taxon>
        <taxon>Bacillota</taxon>
        <taxon>Clostridia</taxon>
        <taxon>Eubacteriales</taxon>
        <taxon>Desulfitobacteriaceae</taxon>
        <taxon>Desulfosporosinus</taxon>
    </lineage>
</organism>
<dbReference type="PANTHER" id="PTHR43065">
    <property type="entry name" value="SENSOR HISTIDINE KINASE"/>
    <property type="match status" value="1"/>
</dbReference>
<dbReference type="Pfam" id="PF00512">
    <property type="entry name" value="HisKA"/>
    <property type="match status" value="1"/>
</dbReference>
<dbReference type="SUPFAM" id="SSF55785">
    <property type="entry name" value="PYP-like sensor domain (PAS domain)"/>
    <property type="match status" value="1"/>
</dbReference>
<dbReference type="InterPro" id="IPR003594">
    <property type="entry name" value="HATPase_dom"/>
</dbReference>
<dbReference type="AlphaFoldDB" id="A0A1M5ZM38"/>
<dbReference type="Gene3D" id="3.30.565.10">
    <property type="entry name" value="Histidine kinase-like ATPase, C-terminal domain"/>
    <property type="match status" value="1"/>
</dbReference>
<dbReference type="PANTHER" id="PTHR43065:SF46">
    <property type="entry name" value="C4-DICARBOXYLATE TRANSPORT SENSOR PROTEIN DCTB"/>
    <property type="match status" value="1"/>
</dbReference>
<dbReference type="GO" id="GO:0005524">
    <property type="term" value="F:ATP binding"/>
    <property type="evidence" value="ECO:0007669"/>
    <property type="project" value="UniProtKB-KW"/>
</dbReference>
<protein>
    <recommendedName>
        <fullName evidence="2">histidine kinase</fullName>
        <ecNumber evidence="2">2.7.13.3</ecNumber>
    </recommendedName>
</protein>
<evidence type="ECO:0000256" key="9">
    <source>
        <dbReference type="SAM" id="Phobius"/>
    </source>
</evidence>
<dbReference type="Gene3D" id="1.10.287.130">
    <property type="match status" value="1"/>
</dbReference>
<evidence type="ECO:0000313" key="12">
    <source>
        <dbReference type="Proteomes" id="UP000183954"/>
    </source>
</evidence>
<feature type="transmembrane region" description="Helical" evidence="9">
    <location>
        <begin position="73"/>
        <end position="94"/>
    </location>
</feature>
<gene>
    <name evidence="11" type="ORF">SAMN02746098_03393</name>
</gene>
<feature type="transmembrane region" description="Helical" evidence="9">
    <location>
        <begin position="40"/>
        <end position="66"/>
    </location>
</feature>
<dbReference type="GO" id="GO:0000155">
    <property type="term" value="F:phosphorelay sensor kinase activity"/>
    <property type="evidence" value="ECO:0007669"/>
    <property type="project" value="InterPro"/>
</dbReference>
<keyword evidence="9" id="KW-0472">Membrane</keyword>
<evidence type="ECO:0000256" key="8">
    <source>
        <dbReference type="ARBA" id="ARBA00023012"/>
    </source>
</evidence>
<dbReference type="Pfam" id="PF02518">
    <property type="entry name" value="HATPase_c"/>
    <property type="match status" value="1"/>
</dbReference>
<dbReference type="InterPro" id="IPR003661">
    <property type="entry name" value="HisK_dim/P_dom"/>
</dbReference>
<dbReference type="InterPro" id="IPR005467">
    <property type="entry name" value="His_kinase_dom"/>
</dbReference>
<accession>A0A1M5ZM38</accession>
<dbReference type="SUPFAM" id="SSF47384">
    <property type="entry name" value="Homodimeric domain of signal transducing histidine kinase"/>
    <property type="match status" value="1"/>
</dbReference>
<evidence type="ECO:0000256" key="6">
    <source>
        <dbReference type="ARBA" id="ARBA00022777"/>
    </source>
</evidence>
<feature type="transmembrane region" description="Helical" evidence="9">
    <location>
        <begin position="138"/>
        <end position="157"/>
    </location>
</feature>
<keyword evidence="4" id="KW-0808">Transferase</keyword>
<feature type="transmembrane region" description="Helical" evidence="9">
    <location>
        <begin position="207"/>
        <end position="229"/>
    </location>
</feature>
<feature type="domain" description="Histidine kinase" evidence="10">
    <location>
        <begin position="403"/>
        <end position="607"/>
    </location>
</feature>
<comment type="catalytic activity">
    <reaction evidence="1">
        <text>ATP + protein L-histidine = ADP + protein N-phospho-L-histidine.</text>
        <dbReference type="EC" id="2.7.13.3"/>
    </reaction>
</comment>
<dbReference type="InterPro" id="IPR035965">
    <property type="entry name" value="PAS-like_dom_sf"/>
</dbReference>
<keyword evidence="9" id="KW-0812">Transmembrane</keyword>
<dbReference type="CDD" id="cd00082">
    <property type="entry name" value="HisKA"/>
    <property type="match status" value="1"/>
</dbReference>
<keyword evidence="12" id="KW-1185">Reference proteome</keyword>
<evidence type="ECO:0000259" key="10">
    <source>
        <dbReference type="PROSITE" id="PS50109"/>
    </source>
</evidence>
<evidence type="ECO:0000256" key="4">
    <source>
        <dbReference type="ARBA" id="ARBA00022679"/>
    </source>
</evidence>
<dbReference type="Proteomes" id="UP000183954">
    <property type="component" value="Unassembled WGS sequence"/>
</dbReference>
<name>A0A1M5ZM38_9FIRM</name>
<feature type="transmembrane region" description="Helical" evidence="9">
    <location>
        <begin position="12"/>
        <end position="34"/>
    </location>
</feature>
<dbReference type="SMART" id="SM00387">
    <property type="entry name" value="HATPase_c"/>
    <property type="match status" value="1"/>
</dbReference>
<dbReference type="Pfam" id="PF17159">
    <property type="entry name" value="MASE3"/>
    <property type="match status" value="1"/>
</dbReference>
<dbReference type="InterPro" id="IPR004358">
    <property type="entry name" value="Sig_transdc_His_kin-like_C"/>
</dbReference>
<dbReference type="STRING" id="1121420.SAMN02746098_03393"/>
<feature type="transmembrane region" description="Helical" evidence="9">
    <location>
        <begin position="241"/>
        <end position="260"/>
    </location>
</feature>
<dbReference type="PRINTS" id="PR00344">
    <property type="entry name" value="BCTRLSENSOR"/>
</dbReference>
<dbReference type="EMBL" id="FQXJ01000013">
    <property type="protein sequence ID" value="SHI25236.1"/>
    <property type="molecule type" value="Genomic_DNA"/>
</dbReference>
<feature type="transmembrane region" description="Helical" evidence="9">
    <location>
        <begin position="177"/>
        <end position="195"/>
    </location>
</feature>
<keyword evidence="6" id="KW-0418">Kinase</keyword>
<evidence type="ECO:0000256" key="3">
    <source>
        <dbReference type="ARBA" id="ARBA00022553"/>
    </source>
</evidence>
<dbReference type="SMART" id="SM00388">
    <property type="entry name" value="HisKA"/>
    <property type="match status" value="1"/>
</dbReference>
<dbReference type="PROSITE" id="PS50109">
    <property type="entry name" value="HIS_KIN"/>
    <property type="match status" value="1"/>
</dbReference>
<evidence type="ECO:0000256" key="7">
    <source>
        <dbReference type="ARBA" id="ARBA00022840"/>
    </source>
</evidence>
<dbReference type="NCBIfam" id="TIGR00229">
    <property type="entry name" value="sensory_box"/>
    <property type="match status" value="1"/>
</dbReference>
<keyword evidence="7" id="KW-0067">ATP-binding</keyword>
<evidence type="ECO:0000256" key="2">
    <source>
        <dbReference type="ARBA" id="ARBA00012438"/>
    </source>
</evidence>
<dbReference type="OrthoDB" id="505470at2"/>
<evidence type="ECO:0000256" key="1">
    <source>
        <dbReference type="ARBA" id="ARBA00000085"/>
    </source>
</evidence>
<evidence type="ECO:0000313" key="11">
    <source>
        <dbReference type="EMBL" id="SHI25236.1"/>
    </source>
</evidence>
<dbReference type="CDD" id="cd00130">
    <property type="entry name" value="PAS"/>
    <property type="match status" value="1"/>
</dbReference>
<sequence>MLYIGSRSINQTAVSTVIRLILILVFSLIISLIITPKWETSFAIIHTVFEVFCILIAFSSFFIIWFVSKIQKLNLILGFGFLGVGILDAFHTFYWQGLGFYPTGYYDLSAKYWLAGRFFEALSLILSTTSISRSISRYKGVTFTLFLSFFIGFIFLYTPHTFPTLITPEGVTPLKIVIEYIIIIMFICFLYRLLTGHLQEDIVTKKYLLLAILVAIPAELCFTVFTTITNFYNVLGHVLKVVYYCFFLQAIFAGYILFPYKELQLSNERFHKVFRYSPVSKSILTIKDGLYIDVNDMWLQTTGYTREEIIGFTVNELGLYLGDVIKKSHVELQRGNEVLTNQKYLFQTKNGIIREGLFSTQKIMLQEEPCILIVMIDITDQVRNENELLRLDRLNLIGQMAAGIGHEVRNPMTTVRGFLQILSEKIECSKYQDYYAMMIEELDRANSIITDFLSLSSNKPSNAQFYNLNKIIDDLFPLLQADALNADHSILWEKLPVSDLKIDRNEIHQLIINLVRNGIEAMKMGGRVTIRTFSDGDETVLAIKDEGTGIGPEILDKIGTPFLTTKEQGTGLGLATCYSIAERNNARIDLNTSSAGTTFFVRFKTVSEA</sequence>
<proteinExistence type="predicted"/>
<keyword evidence="9" id="KW-1133">Transmembrane helix</keyword>
<dbReference type="InterPro" id="IPR033425">
    <property type="entry name" value="MASE3"/>
</dbReference>
<evidence type="ECO:0000256" key="5">
    <source>
        <dbReference type="ARBA" id="ARBA00022741"/>
    </source>
</evidence>
<dbReference type="Gene3D" id="3.30.450.20">
    <property type="entry name" value="PAS domain"/>
    <property type="match status" value="1"/>
</dbReference>
<keyword evidence="3" id="KW-0597">Phosphoprotein</keyword>
<feature type="transmembrane region" description="Helical" evidence="9">
    <location>
        <begin position="114"/>
        <end position="131"/>
    </location>
</feature>